<dbReference type="EMBL" id="SSTD01016371">
    <property type="protein sequence ID" value="TYK00893.1"/>
    <property type="molecule type" value="Genomic_DNA"/>
</dbReference>
<sequence>MNFTKHLRLIRRQAKDINKNFLIGSEIRVDLILQWWKDQLCAISLTTLSMMKMTISIQSTMSKLPADFDESDDLFYFNTEEFNIVEGMSSIGDTLDMSTLGTWSWIDMLHKMWISISIAQGQDKSISPHAVCFSNIIDVLTWDTFPVHFLKWADMTPEYIELVKVKINTYQSMYKQVRYNEAQICLEMKFIAKVGYTYLDLP</sequence>
<protein>
    <submittedName>
        <fullName evidence="2">(R)-mandelonitrile lyase 1-like</fullName>
    </submittedName>
</protein>
<dbReference type="AlphaFoldDB" id="A0A5D3BM94"/>
<dbReference type="EMBL" id="SSTE01000903">
    <property type="protein sequence ID" value="KAA0066391.1"/>
    <property type="molecule type" value="Genomic_DNA"/>
</dbReference>
<reference evidence="3 4" key="1">
    <citation type="submission" date="2019-08" db="EMBL/GenBank/DDBJ databases">
        <title>Draft genome sequences of two oriental melons (Cucumis melo L. var makuwa).</title>
        <authorList>
            <person name="Kwon S.-Y."/>
        </authorList>
    </citation>
    <scope>NUCLEOTIDE SEQUENCE [LARGE SCALE GENOMIC DNA]</scope>
    <source>
        <strain evidence="4">cv. Chang Bougi</strain>
        <strain evidence="3">cv. SW 3</strain>
        <tissue evidence="2">Leaf</tissue>
    </source>
</reference>
<evidence type="ECO:0000313" key="2">
    <source>
        <dbReference type="EMBL" id="TYK00893.1"/>
    </source>
</evidence>
<dbReference type="GO" id="GO:0016829">
    <property type="term" value="F:lyase activity"/>
    <property type="evidence" value="ECO:0007669"/>
    <property type="project" value="UniProtKB-KW"/>
</dbReference>
<evidence type="ECO:0000313" key="1">
    <source>
        <dbReference type="EMBL" id="KAA0066391.1"/>
    </source>
</evidence>
<evidence type="ECO:0000313" key="3">
    <source>
        <dbReference type="Proteomes" id="UP000321393"/>
    </source>
</evidence>
<accession>A0A5D3BM94</accession>
<evidence type="ECO:0000313" key="4">
    <source>
        <dbReference type="Proteomes" id="UP000321947"/>
    </source>
</evidence>
<dbReference type="Proteomes" id="UP000321393">
    <property type="component" value="Unassembled WGS sequence"/>
</dbReference>
<name>A0A5D3BM94_CUCMM</name>
<organism evidence="2 4">
    <name type="scientific">Cucumis melo var. makuwa</name>
    <name type="common">Oriental melon</name>
    <dbReference type="NCBI Taxonomy" id="1194695"/>
    <lineage>
        <taxon>Eukaryota</taxon>
        <taxon>Viridiplantae</taxon>
        <taxon>Streptophyta</taxon>
        <taxon>Embryophyta</taxon>
        <taxon>Tracheophyta</taxon>
        <taxon>Spermatophyta</taxon>
        <taxon>Magnoliopsida</taxon>
        <taxon>eudicotyledons</taxon>
        <taxon>Gunneridae</taxon>
        <taxon>Pentapetalae</taxon>
        <taxon>rosids</taxon>
        <taxon>fabids</taxon>
        <taxon>Cucurbitales</taxon>
        <taxon>Cucurbitaceae</taxon>
        <taxon>Benincaseae</taxon>
        <taxon>Cucumis</taxon>
    </lineage>
</organism>
<gene>
    <name evidence="2" type="ORF">E5676_scaffold602G00530</name>
    <name evidence="1" type="ORF">E6C27_scaffold21G004670</name>
</gene>
<proteinExistence type="predicted"/>
<dbReference type="Proteomes" id="UP000321947">
    <property type="component" value="Unassembled WGS sequence"/>
</dbReference>
<comment type="caution">
    <text evidence="2">The sequence shown here is derived from an EMBL/GenBank/DDBJ whole genome shotgun (WGS) entry which is preliminary data.</text>
</comment>
<keyword evidence="2" id="KW-0456">Lyase</keyword>